<comment type="subcellular location">
    <subcellularLocation>
        <location evidence="1">Cell membrane</location>
        <topology evidence="1">Multi-pass membrane protein</topology>
    </subcellularLocation>
</comment>
<evidence type="ECO:0000259" key="7">
    <source>
        <dbReference type="Pfam" id="PF01292"/>
    </source>
</evidence>
<keyword evidence="2" id="KW-1003">Cell membrane</keyword>
<feature type="transmembrane region" description="Helical" evidence="6">
    <location>
        <begin position="197"/>
        <end position="221"/>
    </location>
</feature>
<proteinExistence type="predicted"/>
<dbReference type="Gene3D" id="1.20.950.20">
    <property type="entry name" value="Transmembrane di-heme cytochromes, Chain C"/>
    <property type="match status" value="1"/>
</dbReference>
<evidence type="ECO:0000256" key="3">
    <source>
        <dbReference type="ARBA" id="ARBA00022692"/>
    </source>
</evidence>
<dbReference type="GO" id="GO:0005886">
    <property type="term" value="C:plasma membrane"/>
    <property type="evidence" value="ECO:0007669"/>
    <property type="project" value="UniProtKB-SubCell"/>
</dbReference>
<feature type="transmembrane region" description="Helical" evidence="6">
    <location>
        <begin position="103"/>
        <end position="126"/>
    </location>
</feature>
<keyword evidence="5 6" id="KW-0472">Membrane</keyword>
<dbReference type="InterPro" id="IPR051542">
    <property type="entry name" value="Hydrogenase_cytochrome"/>
</dbReference>
<feature type="domain" description="Cytochrome b561 bacterial/Ni-hydrogenase" evidence="7">
    <location>
        <begin position="13"/>
        <end position="188"/>
    </location>
</feature>
<dbReference type="GO" id="GO:0020037">
    <property type="term" value="F:heme binding"/>
    <property type="evidence" value="ECO:0007669"/>
    <property type="project" value="TreeGrafter"/>
</dbReference>
<feature type="transmembrane region" description="Helical" evidence="6">
    <location>
        <begin position="45"/>
        <end position="64"/>
    </location>
</feature>
<dbReference type="OrthoDB" id="196472at2"/>
<dbReference type="InterPro" id="IPR016174">
    <property type="entry name" value="Di-haem_cyt_TM"/>
</dbReference>
<keyword evidence="9" id="KW-1185">Reference proteome</keyword>
<evidence type="ECO:0000313" key="8">
    <source>
        <dbReference type="EMBL" id="TDG14947.1"/>
    </source>
</evidence>
<dbReference type="Pfam" id="PF01292">
    <property type="entry name" value="Ni_hydr_CYTB"/>
    <property type="match status" value="1"/>
</dbReference>
<reference evidence="8 9" key="1">
    <citation type="submission" date="2019-03" db="EMBL/GenBank/DDBJ databases">
        <title>Seongchinamella monodicae gen. nov., sp. nov., a novel member of the Gammaproteobacteria isolated from a tidal mudflat of beach.</title>
        <authorList>
            <person name="Yang H.G."/>
            <person name="Kang J.W."/>
            <person name="Lee S.D."/>
        </authorList>
    </citation>
    <scope>NUCLEOTIDE SEQUENCE [LARGE SCALE GENOMIC DNA]</scope>
    <source>
        <strain evidence="8 9">GH4-78</strain>
    </source>
</reference>
<dbReference type="PANTHER" id="PTHR30485:SF2">
    <property type="entry name" value="BLL0597 PROTEIN"/>
    <property type="match status" value="1"/>
</dbReference>
<organism evidence="8 9">
    <name type="scientific">Seongchinamella unica</name>
    <dbReference type="NCBI Taxonomy" id="2547392"/>
    <lineage>
        <taxon>Bacteria</taxon>
        <taxon>Pseudomonadati</taxon>
        <taxon>Pseudomonadota</taxon>
        <taxon>Gammaproteobacteria</taxon>
        <taxon>Cellvibrionales</taxon>
        <taxon>Halieaceae</taxon>
        <taxon>Seongchinamella</taxon>
    </lineage>
</organism>
<feature type="transmembrane region" description="Helical" evidence="6">
    <location>
        <begin position="155"/>
        <end position="176"/>
    </location>
</feature>
<name>A0A4R5LUG2_9GAMM</name>
<dbReference type="GO" id="GO:0009055">
    <property type="term" value="F:electron transfer activity"/>
    <property type="evidence" value="ECO:0007669"/>
    <property type="project" value="InterPro"/>
</dbReference>
<dbReference type="PANTHER" id="PTHR30485">
    <property type="entry name" value="NI/FE-HYDROGENASE 1 B-TYPE CYTOCHROME SUBUNIT"/>
    <property type="match status" value="1"/>
</dbReference>
<protein>
    <submittedName>
        <fullName evidence="8">Ni/Fe-hydrogenase 1 b-type cytochrome subunit</fullName>
    </submittedName>
</protein>
<comment type="caution">
    <text evidence="8">The sequence shown here is derived from an EMBL/GenBank/DDBJ whole genome shotgun (WGS) entry which is preliminary data.</text>
</comment>
<evidence type="ECO:0000256" key="6">
    <source>
        <dbReference type="SAM" id="Phobius"/>
    </source>
</evidence>
<evidence type="ECO:0000313" key="9">
    <source>
        <dbReference type="Proteomes" id="UP000295554"/>
    </source>
</evidence>
<dbReference type="EMBL" id="SMSE01000001">
    <property type="protein sequence ID" value="TDG14947.1"/>
    <property type="molecule type" value="Genomic_DNA"/>
</dbReference>
<sequence length="228" mass="25783">MMTGAHVFQRRKVWDLPTRCGHWLLLLLFCGSRWTAENGEMQWHRYMGYVMAGVLVFRLYWGVFGSTTARFKHFLRGPASTLAYTRELRRRARQPAPAGHNPLGALSSTVLLFLLLAQVCLGLLAVDVDGMEAGPLSFYVSFEAGRFAALWHERVFNLLLFFVAVHIIAVMLYWLLGGQNLIVRMISGRDDQPGSATELWFAPLWRSVLGVALAGILVWYLQSLDIPL</sequence>
<dbReference type="InterPro" id="IPR011577">
    <property type="entry name" value="Cyt_b561_bac/Ni-Hgenase"/>
</dbReference>
<evidence type="ECO:0000256" key="2">
    <source>
        <dbReference type="ARBA" id="ARBA00022475"/>
    </source>
</evidence>
<keyword evidence="3 6" id="KW-0812">Transmembrane</keyword>
<dbReference type="AlphaFoldDB" id="A0A4R5LUG2"/>
<dbReference type="GO" id="GO:0022904">
    <property type="term" value="P:respiratory electron transport chain"/>
    <property type="evidence" value="ECO:0007669"/>
    <property type="project" value="InterPro"/>
</dbReference>
<evidence type="ECO:0000256" key="1">
    <source>
        <dbReference type="ARBA" id="ARBA00004651"/>
    </source>
</evidence>
<accession>A0A4R5LUG2</accession>
<keyword evidence="4 6" id="KW-1133">Transmembrane helix</keyword>
<dbReference type="SUPFAM" id="SSF81342">
    <property type="entry name" value="Transmembrane di-heme cytochromes"/>
    <property type="match status" value="1"/>
</dbReference>
<gene>
    <name evidence="8" type="ORF">E2F43_01500</name>
</gene>
<evidence type="ECO:0000256" key="5">
    <source>
        <dbReference type="ARBA" id="ARBA00023136"/>
    </source>
</evidence>
<dbReference type="Proteomes" id="UP000295554">
    <property type="component" value="Unassembled WGS sequence"/>
</dbReference>
<evidence type="ECO:0000256" key="4">
    <source>
        <dbReference type="ARBA" id="ARBA00022989"/>
    </source>
</evidence>